<comment type="caution">
    <text evidence="1">The sequence shown here is derived from an EMBL/GenBank/DDBJ whole genome shotgun (WGS) entry which is preliminary data.</text>
</comment>
<protein>
    <recommendedName>
        <fullName evidence="3">PilZ domain-containing protein</fullName>
    </recommendedName>
</protein>
<dbReference type="SUPFAM" id="SSF141371">
    <property type="entry name" value="PilZ domain-like"/>
    <property type="match status" value="1"/>
</dbReference>
<sequence>MTDKSLLNRDELEYIQQILGYSLSPSTLPTPTFRVDGGAAANALFAALGRQADLHLEAVFGDQRLRFPLQLVEDEFHALHLELGAPGIFQNGPVQRPWRLPLDTPLTLLHDNGQASSLEVHELSPAGVLLKSTDLLPPPDSFALWLPLPDQEPVLLRGNRVRHTSSDLTAFRLEMPPASHAERLRHFIFQQHRLRHPQLQQR</sequence>
<dbReference type="EMBL" id="JACHLL010000001">
    <property type="protein sequence ID" value="MBB6339933.1"/>
    <property type="molecule type" value="Genomic_DNA"/>
</dbReference>
<reference evidence="1 2" key="1">
    <citation type="submission" date="2020-08" db="EMBL/GenBank/DDBJ databases">
        <title>Functional genomics of gut bacteria from endangered species of beetles.</title>
        <authorList>
            <person name="Carlos-Shanley C."/>
        </authorList>
    </citation>
    <scope>NUCLEOTIDE SEQUENCE [LARGE SCALE GENOMIC DNA]</scope>
    <source>
        <strain evidence="1 2">S00202</strain>
    </source>
</reference>
<dbReference type="Proteomes" id="UP000557193">
    <property type="component" value="Unassembled WGS sequence"/>
</dbReference>
<dbReference type="RefSeq" id="WP_184679642.1">
    <property type="nucleotide sequence ID" value="NZ_JACHLL010000001.1"/>
</dbReference>
<evidence type="ECO:0000313" key="2">
    <source>
        <dbReference type="Proteomes" id="UP000557193"/>
    </source>
</evidence>
<organism evidence="1 2">
    <name type="scientific">Pseudomonas fluvialis</name>
    <dbReference type="NCBI Taxonomy" id="1793966"/>
    <lineage>
        <taxon>Bacteria</taxon>
        <taxon>Pseudomonadati</taxon>
        <taxon>Pseudomonadota</taxon>
        <taxon>Gammaproteobacteria</taxon>
        <taxon>Pseudomonadales</taxon>
        <taxon>Pseudomonadaceae</taxon>
        <taxon>Pseudomonas</taxon>
    </lineage>
</organism>
<evidence type="ECO:0008006" key="3">
    <source>
        <dbReference type="Google" id="ProtNLM"/>
    </source>
</evidence>
<keyword evidence="2" id="KW-1185">Reference proteome</keyword>
<evidence type="ECO:0000313" key="1">
    <source>
        <dbReference type="EMBL" id="MBB6339933.1"/>
    </source>
</evidence>
<proteinExistence type="predicted"/>
<gene>
    <name evidence="1" type="ORF">HNP49_000083</name>
</gene>
<name>A0A7X0EQE0_9PSED</name>
<dbReference type="AlphaFoldDB" id="A0A7X0EQE0"/>
<accession>A0A7X0EQE0</accession>